<name>A0A2Z7CXQ9_9LAMI</name>
<gene>
    <name evidence="2" type="ORF">F511_12830</name>
</gene>
<reference evidence="2 3" key="1">
    <citation type="journal article" date="2015" name="Proc. Natl. Acad. Sci. U.S.A.">
        <title>The resurrection genome of Boea hygrometrica: A blueprint for survival of dehydration.</title>
        <authorList>
            <person name="Xiao L."/>
            <person name="Yang G."/>
            <person name="Zhang L."/>
            <person name="Yang X."/>
            <person name="Zhao S."/>
            <person name="Ji Z."/>
            <person name="Zhou Q."/>
            <person name="Hu M."/>
            <person name="Wang Y."/>
            <person name="Chen M."/>
            <person name="Xu Y."/>
            <person name="Jin H."/>
            <person name="Xiao X."/>
            <person name="Hu G."/>
            <person name="Bao F."/>
            <person name="Hu Y."/>
            <person name="Wan P."/>
            <person name="Li L."/>
            <person name="Deng X."/>
            <person name="Kuang T."/>
            <person name="Xiang C."/>
            <person name="Zhu J.K."/>
            <person name="Oliver M.J."/>
            <person name="He Y."/>
        </authorList>
    </citation>
    <scope>NUCLEOTIDE SEQUENCE [LARGE SCALE GENOMIC DNA]</scope>
    <source>
        <strain evidence="3">cv. XS01</strain>
    </source>
</reference>
<comment type="similarity">
    <text evidence="1">Belongs to the ARG7 family.</text>
</comment>
<dbReference type="OrthoDB" id="1887717at2759"/>
<dbReference type="AlphaFoldDB" id="A0A2Z7CXQ9"/>
<proteinExistence type="inferred from homology"/>
<dbReference type="PANTHER" id="PTHR31374:SF228">
    <property type="entry name" value="SAUR FAMILY PROTEIN"/>
    <property type="match status" value="1"/>
</dbReference>
<organism evidence="2 3">
    <name type="scientific">Dorcoceras hygrometricum</name>
    <dbReference type="NCBI Taxonomy" id="472368"/>
    <lineage>
        <taxon>Eukaryota</taxon>
        <taxon>Viridiplantae</taxon>
        <taxon>Streptophyta</taxon>
        <taxon>Embryophyta</taxon>
        <taxon>Tracheophyta</taxon>
        <taxon>Spermatophyta</taxon>
        <taxon>Magnoliopsida</taxon>
        <taxon>eudicotyledons</taxon>
        <taxon>Gunneridae</taxon>
        <taxon>Pentapetalae</taxon>
        <taxon>asterids</taxon>
        <taxon>lamiids</taxon>
        <taxon>Lamiales</taxon>
        <taxon>Gesneriaceae</taxon>
        <taxon>Didymocarpoideae</taxon>
        <taxon>Trichosporeae</taxon>
        <taxon>Loxocarpinae</taxon>
        <taxon>Dorcoceras</taxon>
    </lineage>
</organism>
<keyword evidence="3" id="KW-1185">Reference proteome</keyword>
<dbReference type="GO" id="GO:0009733">
    <property type="term" value="P:response to auxin"/>
    <property type="evidence" value="ECO:0007669"/>
    <property type="project" value="InterPro"/>
</dbReference>
<dbReference type="Proteomes" id="UP000250235">
    <property type="component" value="Unassembled WGS sequence"/>
</dbReference>
<evidence type="ECO:0000256" key="1">
    <source>
        <dbReference type="ARBA" id="ARBA00006974"/>
    </source>
</evidence>
<dbReference type="InterPro" id="IPR003676">
    <property type="entry name" value="SAUR_fam"/>
</dbReference>
<evidence type="ECO:0000313" key="3">
    <source>
        <dbReference type="Proteomes" id="UP000250235"/>
    </source>
</evidence>
<dbReference type="PANTHER" id="PTHR31374">
    <property type="entry name" value="AUXIN-INDUCED PROTEIN-LIKE-RELATED"/>
    <property type="match status" value="1"/>
</dbReference>
<evidence type="ECO:0000313" key="2">
    <source>
        <dbReference type="EMBL" id="KZV49524.1"/>
    </source>
</evidence>
<sequence>MHEKKHMKVRKGCLKVRVGLEGEECQKFMIPISYLYHPLFKTLLERTHDAYGYDDAGPLKILCSVDNFHHLRGLIEKEISNHRHNLRHQHTYLHGAISFYYC</sequence>
<accession>A0A2Z7CXQ9</accession>
<dbReference type="EMBL" id="KQ993017">
    <property type="protein sequence ID" value="KZV49524.1"/>
    <property type="molecule type" value="Genomic_DNA"/>
</dbReference>
<dbReference type="Pfam" id="PF02519">
    <property type="entry name" value="Auxin_inducible"/>
    <property type="match status" value="1"/>
</dbReference>
<protein>
    <submittedName>
        <fullName evidence="2">Uncharacterized protein</fullName>
    </submittedName>
</protein>